<dbReference type="Pfam" id="PF00561">
    <property type="entry name" value="Abhydrolase_1"/>
    <property type="match status" value="1"/>
</dbReference>
<name>A0A9X5FAH3_9MICO</name>
<dbReference type="RefSeq" id="WP_168446569.1">
    <property type="nucleotide sequence ID" value="NZ_JAAXOW010000001.1"/>
</dbReference>
<evidence type="ECO:0000313" key="3">
    <source>
        <dbReference type="EMBL" id="NKX92545.1"/>
    </source>
</evidence>
<protein>
    <submittedName>
        <fullName evidence="3">Alpha/beta hydrolase</fullName>
    </submittedName>
</protein>
<dbReference type="Proteomes" id="UP000774283">
    <property type="component" value="Unassembled WGS sequence"/>
</dbReference>
<dbReference type="PRINTS" id="PR00111">
    <property type="entry name" value="ABHYDROLASE"/>
</dbReference>
<dbReference type="EMBL" id="JAAXOW010000001">
    <property type="protein sequence ID" value="NKX92545.1"/>
    <property type="molecule type" value="Genomic_DNA"/>
</dbReference>
<reference evidence="3 4" key="1">
    <citation type="submission" date="2020-04" db="EMBL/GenBank/DDBJ databases">
        <title>MicrobeNet Type strains.</title>
        <authorList>
            <person name="Nicholson A.C."/>
        </authorList>
    </citation>
    <scope>NUCLEOTIDE SEQUENCE [LARGE SCALE GENOMIC DNA]</scope>
    <source>
        <strain evidence="3 4">ATCC BAA-789</strain>
    </source>
</reference>
<dbReference type="Gene3D" id="3.40.50.1820">
    <property type="entry name" value="alpha/beta hydrolase"/>
    <property type="match status" value="1"/>
</dbReference>
<dbReference type="GO" id="GO:0016787">
    <property type="term" value="F:hydrolase activity"/>
    <property type="evidence" value="ECO:0007669"/>
    <property type="project" value="UniProtKB-KW"/>
</dbReference>
<evidence type="ECO:0000256" key="1">
    <source>
        <dbReference type="ARBA" id="ARBA00022801"/>
    </source>
</evidence>
<comment type="caution">
    <text evidence="3">The sequence shown here is derived from an EMBL/GenBank/DDBJ whole genome shotgun (WGS) entry which is preliminary data.</text>
</comment>
<proteinExistence type="predicted"/>
<evidence type="ECO:0000259" key="2">
    <source>
        <dbReference type="Pfam" id="PF00561"/>
    </source>
</evidence>
<keyword evidence="4" id="KW-1185">Reference proteome</keyword>
<dbReference type="InterPro" id="IPR000073">
    <property type="entry name" value="AB_hydrolase_1"/>
</dbReference>
<dbReference type="GO" id="GO:0016020">
    <property type="term" value="C:membrane"/>
    <property type="evidence" value="ECO:0007669"/>
    <property type="project" value="TreeGrafter"/>
</dbReference>
<gene>
    <name evidence="3" type="ORF">HF995_04525</name>
</gene>
<dbReference type="AlphaFoldDB" id="A0A9X5FAH3"/>
<keyword evidence="1 3" id="KW-0378">Hydrolase</keyword>
<dbReference type="PANTHER" id="PTHR43798:SF31">
    <property type="entry name" value="AB HYDROLASE SUPERFAMILY PROTEIN YCLE"/>
    <property type="match status" value="1"/>
</dbReference>
<sequence>MQHVEVGPDGARTGYVEIPGDGTPFVLLHGLGAASAPYYAATVASPALAGRHAFLVDLLGFGTSDRPLAFGYSLAEQADAVARALDALGLAAVDLVAHSMSGGIAVILADRRPDLVARLVLVEPSLRPTPRPGVDGLTEDEFVRTGFTRRLEAAGPQWAATMRLADPVAQYRAERALGDMPVLDDVLYGLPMPVHVIEGGLSGWLAGDEALAGAGIGVTVVPETTHVLMLEAPAAFAAAVADALPLP</sequence>
<dbReference type="InterPro" id="IPR029058">
    <property type="entry name" value="AB_hydrolase_fold"/>
</dbReference>
<dbReference type="PANTHER" id="PTHR43798">
    <property type="entry name" value="MONOACYLGLYCEROL LIPASE"/>
    <property type="match status" value="1"/>
</dbReference>
<accession>A0A9X5FAH3</accession>
<organism evidence="3 4">
    <name type="scientific">Sanguibacter hominis ATCC BAA-789</name>
    <dbReference type="NCBI Taxonomy" id="1312740"/>
    <lineage>
        <taxon>Bacteria</taxon>
        <taxon>Bacillati</taxon>
        <taxon>Actinomycetota</taxon>
        <taxon>Actinomycetes</taxon>
        <taxon>Micrococcales</taxon>
        <taxon>Sanguibacteraceae</taxon>
        <taxon>Sanguibacter</taxon>
    </lineage>
</organism>
<evidence type="ECO:0000313" key="4">
    <source>
        <dbReference type="Proteomes" id="UP000774283"/>
    </source>
</evidence>
<feature type="domain" description="AB hydrolase-1" evidence="2">
    <location>
        <begin position="24"/>
        <end position="147"/>
    </location>
</feature>
<dbReference type="InterPro" id="IPR050266">
    <property type="entry name" value="AB_hydrolase_sf"/>
</dbReference>
<dbReference type="SUPFAM" id="SSF53474">
    <property type="entry name" value="alpha/beta-Hydrolases"/>
    <property type="match status" value="1"/>
</dbReference>